<dbReference type="GO" id="GO:0001522">
    <property type="term" value="P:pseudouridine synthesis"/>
    <property type="evidence" value="ECO:0007669"/>
    <property type="project" value="InterPro"/>
</dbReference>
<dbReference type="Proteomes" id="UP001165065">
    <property type="component" value="Unassembled WGS sequence"/>
</dbReference>
<feature type="domain" description="TRUD" evidence="5">
    <location>
        <begin position="411"/>
        <end position="649"/>
    </location>
</feature>
<dbReference type="PANTHER" id="PTHR13326:SF21">
    <property type="entry name" value="PSEUDOURIDYLATE SYNTHASE PUS7L"/>
    <property type="match status" value="1"/>
</dbReference>
<evidence type="ECO:0000256" key="3">
    <source>
        <dbReference type="ARBA" id="ARBA00023235"/>
    </source>
</evidence>
<evidence type="ECO:0000259" key="5">
    <source>
        <dbReference type="PROSITE" id="PS50984"/>
    </source>
</evidence>
<keyword evidence="3" id="KW-0413">Isomerase</keyword>
<dbReference type="EMBL" id="BRYA01000576">
    <property type="protein sequence ID" value="GMI23855.1"/>
    <property type="molecule type" value="Genomic_DNA"/>
</dbReference>
<dbReference type="GO" id="GO:0003723">
    <property type="term" value="F:RNA binding"/>
    <property type="evidence" value="ECO:0007669"/>
    <property type="project" value="InterPro"/>
</dbReference>
<dbReference type="SUPFAM" id="SSF55120">
    <property type="entry name" value="Pseudouridine synthase"/>
    <property type="match status" value="1"/>
</dbReference>
<name>A0A9W7FYA2_9STRA</name>
<dbReference type="GO" id="GO:0008033">
    <property type="term" value="P:tRNA processing"/>
    <property type="evidence" value="ECO:0007669"/>
    <property type="project" value="UniProtKB-KW"/>
</dbReference>
<comment type="similarity">
    <text evidence="1">Belongs to the pseudouridine synthase TruD family.</text>
</comment>
<dbReference type="InterPro" id="IPR042214">
    <property type="entry name" value="TruD_catalytic"/>
</dbReference>
<dbReference type="InterPro" id="IPR020103">
    <property type="entry name" value="PsdUridine_synth_cat_dom_sf"/>
</dbReference>
<dbReference type="PROSITE" id="PS50984">
    <property type="entry name" value="TRUD"/>
    <property type="match status" value="1"/>
</dbReference>
<dbReference type="GO" id="GO:0005634">
    <property type="term" value="C:nucleus"/>
    <property type="evidence" value="ECO:0007669"/>
    <property type="project" value="TreeGrafter"/>
</dbReference>
<evidence type="ECO:0000256" key="2">
    <source>
        <dbReference type="ARBA" id="ARBA00022694"/>
    </source>
</evidence>
<dbReference type="Pfam" id="PF01142">
    <property type="entry name" value="TruD"/>
    <property type="match status" value="1"/>
</dbReference>
<dbReference type="InterPro" id="IPR001656">
    <property type="entry name" value="PsdUridine_synth_TruD"/>
</dbReference>
<evidence type="ECO:0000313" key="6">
    <source>
        <dbReference type="EMBL" id="GMI23855.1"/>
    </source>
</evidence>
<dbReference type="PIRSF" id="PIRSF037016">
    <property type="entry name" value="Pseudouridin_synth_euk_prd"/>
    <property type="match status" value="1"/>
</dbReference>
<dbReference type="PANTHER" id="PTHR13326">
    <property type="entry name" value="TRNA PSEUDOURIDINE SYNTHASE D"/>
    <property type="match status" value="1"/>
</dbReference>
<reference evidence="7" key="1">
    <citation type="journal article" date="2023" name="Commun. Biol.">
        <title>Genome analysis of Parmales, the sister group of diatoms, reveals the evolutionary specialization of diatoms from phago-mixotrophs to photoautotrophs.</title>
        <authorList>
            <person name="Ban H."/>
            <person name="Sato S."/>
            <person name="Yoshikawa S."/>
            <person name="Yamada K."/>
            <person name="Nakamura Y."/>
            <person name="Ichinomiya M."/>
            <person name="Sato N."/>
            <person name="Blanc-Mathieu R."/>
            <person name="Endo H."/>
            <person name="Kuwata A."/>
            <person name="Ogata H."/>
        </authorList>
    </citation>
    <scope>NUCLEOTIDE SEQUENCE [LARGE SCALE GENOMIC DNA]</scope>
</reference>
<dbReference type="NCBIfam" id="TIGR00094">
    <property type="entry name" value="tRNA_TruD_broad"/>
    <property type="match status" value="1"/>
</dbReference>
<dbReference type="InterPro" id="IPR011760">
    <property type="entry name" value="PsdUridine_synth_TruD_insert"/>
</dbReference>
<evidence type="ECO:0000313" key="7">
    <source>
        <dbReference type="Proteomes" id="UP001165065"/>
    </source>
</evidence>
<dbReference type="PROSITE" id="PS01268">
    <property type="entry name" value="UPF0024"/>
    <property type="match status" value="1"/>
</dbReference>
<feature type="region of interest" description="Disordered" evidence="4">
    <location>
        <begin position="230"/>
        <end position="261"/>
    </location>
</feature>
<dbReference type="AlphaFoldDB" id="A0A9W7FYA2"/>
<dbReference type="GO" id="GO:0009982">
    <property type="term" value="F:pseudouridine synthase activity"/>
    <property type="evidence" value="ECO:0007669"/>
    <property type="project" value="InterPro"/>
</dbReference>
<dbReference type="Gene3D" id="3.30.2350.20">
    <property type="entry name" value="TruD, catalytic domain"/>
    <property type="match status" value="2"/>
</dbReference>
<dbReference type="OrthoDB" id="447290at2759"/>
<dbReference type="InterPro" id="IPR020119">
    <property type="entry name" value="PsdUridine_synth_TruD_CS"/>
</dbReference>
<proteinExistence type="inferred from homology"/>
<gene>
    <name evidence="6" type="ORF">TrCOL_g4460</name>
</gene>
<organism evidence="6 7">
    <name type="scientific">Triparma columacea</name>
    <dbReference type="NCBI Taxonomy" id="722753"/>
    <lineage>
        <taxon>Eukaryota</taxon>
        <taxon>Sar</taxon>
        <taxon>Stramenopiles</taxon>
        <taxon>Ochrophyta</taxon>
        <taxon>Bolidophyceae</taxon>
        <taxon>Parmales</taxon>
        <taxon>Triparmaceae</taxon>
        <taxon>Triparma</taxon>
    </lineage>
</organism>
<keyword evidence="2" id="KW-0819">tRNA processing</keyword>
<dbReference type="CDD" id="cd02576">
    <property type="entry name" value="PseudoU_synth_ScPUS7"/>
    <property type="match status" value="1"/>
</dbReference>
<evidence type="ECO:0000256" key="4">
    <source>
        <dbReference type="SAM" id="MobiDB-lite"/>
    </source>
</evidence>
<protein>
    <recommendedName>
        <fullName evidence="5">TRUD domain-containing protein</fullName>
    </recommendedName>
</protein>
<evidence type="ECO:0000256" key="1">
    <source>
        <dbReference type="ARBA" id="ARBA00007953"/>
    </source>
</evidence>
<accession>A0A9W7FYA2</accession>
<keyword evidence="7" id="KW-1185">Reference proteome</keyword>
<sequence>MYGPADTSSSAMTLSEARSLESSFGISSIVAGPAFSDFSGVLKARFSDFVVKEVNLDGEVATYEKIDAPNEEQKAEEVKKAAEPKKERTYEERCGAAATEITSWCELKEEEEREKVKTDLLAFLLENKPKPQEEKKDEEEAKKVEEVAENKVEVAAEAAAATDGSAPAAPAAPTIPVPAIFTLPKLADKSNRGKIHSTVRAHLSAYFLTDTHEGAVRVIPESEFSEVKAYGRFGGGKNQNKRGSNGGGGGKSKKRKLQDKDFWPPARGDYLQFVLYKENVDTMHAIKDLEHKLRVKSGVKKGVGYGGTKDKRAVTGQFVTVYRKRGEDLEWINQKDRENAIYGGGGGGTGGYVSTMRVGRFKYVKSHTNLGMLRGNQFTIVLRNLKLNEKDKAESLLATVNGRCKSVKENGFVNYFGMQRFGKFLDTHKAGVKMMRGDYEGAIDIIVGPKNDGGGERPEMLQARQAWINRGSDADEIKKAAQEALKGLGRGPERSAIEHVARKGADFKGALFSIQKGMRLMYLHAMQSAVWNSVATLRWEKGGGGEVMVGDLVVMEEKEKSVESTQLSNKKVVEITEENKGEYTIDDVVLPLPGQQVQVPNNAVKYYEDACREIGLLDEGEEFDMKKVFTSKDTKDFNLGGDYRRLMGRVANGEMKWEVLEYEDAREPLVETDLMRMEGVPLPGTVREIGEEGKEEGKSLKGLRVTFELPSSSYATIVIREITGMPQVQTYLKGLSLE</sequence>
<comment type="caution">
    <text evidence="6">The sequence shown here is derived from an EMBL/GenBank/DDBJ whole genome shotgun (WGS) entry which is preliminary data.</text>
</comment>